<dbReference type="OrthoDB" id="4933407at2759"/>
<evidence type="ECO:0000313" key="2">
    <source>
        <dbReference type="Proteomes" id="UP000030151"/>
    </source>
</evidence>
<evidence type="ECO:0000313" key="1">
    <source>
        <dbReference type="EMBL" id="EXV00427.1"/>
    </source>
</evidence>
<proteinExistence type="predicted"/>
<dbReference type="InterPro" id="IPR025975">
    <property type="entry name" value="Polysacc_lyase"/>
</dbReference>
<organism evidence="1 2">
    <name type="scientific">Metarhizium robertsii</name>
    <dbReference type="NCBI Taxonomy" id="568076"/>
    <lineage>
        <taxon>Eukaryota</taxon>
        <taxon>Fungi</taxon>
        <taxon>Dikarya</taxon>
        <taxon>Ascomycota</taxon>
        <taxon>Pezizomycotina</taxon>
        <taxon>Sordariomycetes</taxon>
        <taxon>Hypocreomycetidae</taxon>
        <taxon>Hypocreales</taxon>
        <taxon>Clavicipitaceae</taxon>
        <taxon>Metarhizium</taxon>
    </lineage>
</organism>
<name>A0A014NEL8_9HYPO</name>
<dbReference type="EMBL" id="JELW01000013">
    <property type="protein sequence ID" value="EXV00427.1"/>
    <property type="molecule type" value="Genomic_DNA"/>
</dbReference>
<dbReference type="Proteomes" id="UP000030151">
    <property type="component" value="Unassembled WGS sequence"/>
</dbReference>
<sequence>MGSSHSSLVTSVSAVPSATALVPGQRAPTIFPSSTLHSAVVFSDDFEGSAPQFNHSRYRVDGSGSITAVTNPVFHGQQSAKFTVPNDGVSWRSEIAKNSLGYGSFSFSFVNYLPTDWVDTSVNTIVAQWHGFQLTNGQNTNPPIALSVKDMRWLLVVHHLENPSDSKPKARWYDLGQTTKGTWTQWDFRIDWSRPELNGTVTVILNDKTVAVHKGSNNYHQTEAPYFKQGIYRPNWNPDKGLSYLTGGPSVVVYCDDLVVTKLHEKLRTFDILRDYL</sequence>
<gene>
    <name evidence="1" type="ORF">X797_006487</name>
</gene>
<dbReference type="GO" id="GO:0016829">
    <property type="term" value="F:lyase activity"/>
    <property type="evidence" value="ECO:0007669"/>
    <property type="project" value="UniProtKB-KW"/>
</dbReference>
<reference evidence="1 2" key="1">
    <citation type="submission" date="2014-02" db="EMBL/GenBank/DDBJ databases">
        <title>The genome sequence of the entomopathogenic fungus Metarhizium robertsii ARSEF 2575.</title>
        <authorList>
            <person name="Giuliano Garisto Donzelli B."/>
            <person name="Roe B.A."/>
            <person name="Macmil S.L."/>
            <person name="Krasnoff S.B."/>
            <person name="Gibson D.M."/>
        </authorList>
    </citation>
    <scope>NUCLEOTIDE SEQUENCE [LARGE SCALE GENOMIC DNA]</scope>
    <source>
        <strain evidence="1 2">ARSEF 2575</strain>
    </source>
</reference>
<comment type="caution">
    <text evidence="1">The sequence shown here is derived from an EMBL/GenBank/DDBJ whole genome shotgun (WGS) entry which is preliminary data.</text>
</comment>
<dbReference type="Pfam" id="PF14099">
    <property type="entry name" value="Polysacc_lyase"/>
    <property type="match status" value="1"/>
</dbReference>
<dbReference type="AlphaFoldDB" id="A0A014NEL8"/>
<dbReference type="eggNOG" id="ENOG502T6GJ">
    <property type="taxonomic scope" value="Eukaryota"/>
</dbReference>
<protein>
    <submittedName>
        <fullName evidence="1">Polysaccharide lyase</fullName>
    </submittedName>
</protein>
<dbReference type="HOGENOM" id="CLU_085006_0_0_1"/>
<keyword evidence="1" id="KW-0456">Lyase</keyword>
<dbReference type="Gene3D" id="2.60.120.200">
    <property type="match status" value="1"/>
</dbReference>
<accession>A0A014NEL8</accession>